<dbReference type="KEGG" id="ctai:NCTC12078_03465"/>
<dbReference type="RefSeq" id="WP_130915327.1">
    <property type="nucleotide sequence ID" value="NZ_LR215974.1"/>
</dbReference>
<dbReference type="PROSITE" id="PS51257">
    <property type="entry name" value="PROKAR_LIPOPROTEIN"/>
    <property type="match status" value="1"/>
</dbReference>
<proteinExistence type="predicted"/>
<evidence type="ECO:0000313" key="2">
    <source>
        <dbReference type="EMBL" id="VFB05392.1"/>
    </source>
</evidence>
<protein>
    <submittedName>
        <fullName evidence="2">Alpha-amylase 2</fullName>
        <ecNumber evidence="2">3.2.1.1</ecNumber>
    </submittedName>
</protein>
<keyword evidence="2" id="KW-0326">Glycosidase</keyword>
<dbReference type="SUPFAM" id="SSF51445">
    <property type="entry name" value="(Trans)glycosidases"/>
    <property type="match status" value="1"/>
</dbReference>
<organism evidence="2 3">
    <name type="scientific">Chryseobacterium taihuense</name>
    <dbReference type="NCBI Taxonomy" id="1141221"/>
    <lineage>
        <taxon>Bacteria</taxon>
        <taxon>Pseudomonadati</taxon>
        <taxon>Bacteroidota</taxon>
        <taxon>Flavobacteriia</taxon>
        <taxon>Flavobacteriales</taxon>
        <taxon>Weeksellaceae</taxon>
        <taxon>Chryseobacterium group</taxon>
        <taxon>Chryseobacterium</taxon>
    </lineage>
</organism>
<dbReference type="PANTHER" id="PTHR47786">
    <property type="entry name" value="ALPHA-1,4-GLUCAN:MALTOSE-1-PHOSPHATE MALTOSYLTRANSFERASE"/>
    <property type="match status" value="1"/>
</dbReference>
<reference evidence="2 3" key="1">
    <citation type="submission" date="2019-02" db="EMBL/GenBank/DDBJ databases">
        <authorList>
            <consortium name="Pathogen Informatics"/>
        </authorList>
    </citation>
    <scope>NUCLEOTIDE SEQUENCE [LARGE SCALE GENOMIC DNA]</scope>
    <source>
        <strain evidence="2 3">3012STDY6944375</strain>
    </source>
</reference>
<dbReference type="Pfam" id="PF00128">
    <property type="entry name" value="Alpha-amylase"/>
    <property type="match status" value="2"/>
</dbReference>
<dbReference type="GO" id="GO:0004556">
    <property type="term" value="F:alpha-amylase activity"/>
    <property type="evidence" value="ECO:0007669"/>
    <property type="project" value="UniProtKB-EC"/>
</dbReference>
<dbReference type="InterPro" id="IPR006047">
    <property type="entry name" value="GH13_cat_dom"/>
</dbReference>
<dbReference type="Gene3D" id="2.60.40.1180">
    <property type="entry name" value="Golgi alpha-mannosidase II"/>
    <property type="match status" value="1"/>
</dbReference>
<sequence>MRRVIFAGIISLGLISCATKTNVKKMNLPQNWKHTTNIYEVNVRQYTQEGTFQAFEKEMPRLKNMGIETLWFMPVTPIAQKNKKGSLGSQYAAADYVSINPEFGTMDDFKRLVKKAHRLGLKVIIDWVANHTGWDHVWTKTHPEFYLKDETGNFKIASGMDDIIELDYQNPEMRKEMIEAMKFWIRETDIDGFRCDLASWVEVDFWQEARPEVEKIKPLFWIGEFDELENPDYGKVFDASYSWKWMHKSADFYKNNQPIQELTDLLRQYSQIGDSSMRAWFTTNHDENSWNGTEYEKYGDIALPMAVFSVTWNGIPLLYSGQELPNLKRLEFFEKDPIAWTNNYKMADFYRTLLELKSSNPALRGGDPDVSTYLLNTTANDKIFAYIRKNGKNEVLTVLNFSKQPVEFSIEDDHVSGIFKNVFDGSKRDFSNGKNFSFKVSDYAVFEK</sequence>
<accession>A0A4U8WFY0</accession>
<dbReference type="InterPro" id="IPR013780">
    <property type="entry name" value="Glyco_hydro_b"/>
</dbReference>
<dbReference type="CDD" id="cd11313">
    <property type="entry name" value="AmyAc_arch_bac_AmyA"/>
    <property type="match status" value="1"/>
</dbReference>
<keyword evidence="2" id="KW-0378">Hydrolase</keyword>
<dbReference type="InterPro" id="IPR017853">
    <property type="entry name" value="GH"/>
</dbReference>
<dbReference type="EMBL" id="LR215974">
    <property type="protein sequence ID" value="VFB05392.1"/>
    <property type="molecule type" value="Genomic_DNA"/>
</dbReference>
<gene>
    <name evidence="2" type="primary">amyB</name>
    <name evidence="2" type="ORF">NCTC12078_03465</name>
</gene>
<dbReference type="AlphaFoldDB" id="A0A4U8WFY0"/>
<name>A0A4U8WFY0_9FLAO</name>
<dbReference type="SMART" id="SM00642">
    <property type="entry name" value="Aamy"/>
    <property type="match status" value="1"/>
</dbReference>
<dbReference type="GO" id="GO:0005975">
    <property type="term" value="P:carbohydrate metabolic process"/>
    <property type="evidence" value="ECO:0007669"/>
    <property type="project" value="InterPro"/>
</dbReference>
<feature type="domain" description="Glycosyl hydrolase family 13 catalytic" evidence="1">
    <location>
        <begin position="49"/>
        <end position="357"/>
    </location>
</feature>
<evidence type="ECO:0000259" key="1">
    <source>
        <dbReference type="SMART" id="SM00642"/>
    </source>
</evidence>
<dbReference type="EC" id="3.2.1.1" evidence="2"/>
<evidence type="ECO:0000313" key="3">
    <source>
        <dbReference type="Proteomes" id="UP000290013"/>
    </source>
</evidence>
<dbReference type="Proteomes" id="UP000290013">
    <property type="component" value="Chromosome"/>
</dbReference>
<dbReference type="InterPro" id="IPR032091">
    <property type="entry name" value="Malt_amylase-like_C"/>
</dbReference>
<dbReference type="Pfam" id="PF16657">
    <property type="entry name" value="Malt_amylase_C"/>
    <property type="match status" value="1"/>
</dbReference>
<dbReference type="SUPFAM" id="SSF51011">
    <property type="entry name" value="Glycosyl hydrolase domain"/>
    <property type="match status" value="1"/>
</dbReference>
<dbReference type="PANTHER" id="PTHR47786:SF2">
    <property type="entry name" value="GLYCOSYL HYDROLASE FAMILY 13 CATALYTIC DOMAIN-CONTAINING PROTEIN"/>
    <property type="match status" value="1"/>
</dbReference>
<dbReference type="Gene3D" id="3.20.20.80">
    <property type="entry name" value="Glycosidases"/>
    <property type="match status" value="1"/>
</dbReference>